<dbReference type="CDD" id="cd16402">
    <property type="entry name" value="ParB_N_like_MT"/>
    <property type="match status" value="1"/>
</dbReference>
<dbReference type="HOGENOM" id="CLU_024927_0_0_9"/>
<evidence type="ECO:0000256" key="4">
    <source>
        <dbReference type="ARBA" id="ARBA00022747"/>
    </source>
</evidence>
<dbReference type="Gene3D" id="3.40.50.150">
    <property type="entry name" value="Vaccinia Virus protein VP39"/>
    <property type="match status" value="1"/>
</dbReference>
<dbReference type="InterPro" id="IPR002941">
    <property type="entry name" value="DNA_methylase_N4/N6"/>
</dbReference>
<dbReference type="Gene3D" id="3.90.1530.10">
    <property type="entry name" value="Conserved hypothetical protein from pyrococcus furiosus pfu- 392566-001, ParB domain"/>
    <property type="match status" value="1"/>
</dbReference>
<protein>
    <recommendedName>
        <fullName evidence="5">Methyltransferase</fullName>
        <ecNumber evidence="5">2.1.1.-</ecNumber>
    </recommendedName>
</protein>
<dbReference type="SMART" id="SM00470">
    <property type="entry name" value="ParB"/>
    <property type="match status" value="1"/>
</dbReference>
<dbReference type="eggNOG" id="COG1475">
    <property type="taxonomic scope" value="Bacteria"/>
</dbReference>
<evidence type="ECO:0000256" key="3">
    <source>
        <dbReference type="ARBA" id="ARBA00022679"/>
    </source>
</evidence>
<evidence type="ECO:0000256" key="2">
    <source>
        <dbReference type="ARBA" id="ARBA00022603"/>
    </source>
</evidence>
<evidence type="ECO:0000256" key="1">
    <source>
        <dbReference type="ARBA" id="ARBA00006594"/>
    </source>
</evidence>
<dbReference type="RefSeq" id="WP_012063708.1">
    <property type="nucleotide sequence ID" value="NC_009633.1"/>
</dbReference>
<keyword evidence="3" id="KW-0808">Transferase</keyword>
<evidence type="ECO:0000313" key="8">
    <source>
        <dbReference type="Proteomes" id="UP000001572"/>
    </source>
</evidence>
<dbReference type="GO" id="GO:0007059">
    <property type="term" value="P:chromosome segregation"/>
    <property type="evidence" value="ECO:0007669"/>
    <property type="project" value="TreeGrafter"/>
</dbReference>
<keyword evidence="4" id="KW-0680">Restriction system</keyword>
<dbReference type="PANTHER" id="PTHR33375">
    <property type="entry name" value="CHROMOSOME-PARTITIONING PROTEIN PARB-RELATED"/>
    <property type="match status" value="1"/>
</dbReference>
<dbReference type="Pfam" id="PF02195">
    <property type="entry name" value="ParB_N"/>
    <property type="match status" value="1"/>
</dbReference>
<sequence>MDTSFLLQEKEWLVVDKRLNIEYMDVDDLIPYINNPRENDNAVDKVASSIESFGFKNPIIIDSDNEIIAGHTRLKAAKKLGIKEVPVIKANDLTQAQIKAFRIADNKTSEFAEWDFDLLETELRELEELDFDLELTGFELDELDKVLMTDQEIKEDEFDVEEELKEPAISKQGDVWLLGRHRLICGDSTKEDTYKILMDGKKANLVVTDPPYNVAYEAKAGTIKNDDMKSDDFYSFLLAAFKNMHSSMELDASIYVFHADTEGLNFRKSFVDAGFYLSGVCIWAKQSIVLGRSPYQWKHEPILFGWRKDGKHRWYSDRKQNTIWNFDRPTKSDLHPTMKPVELCAYPIQNSSMSNCIILDPFGGSGSTLMACEQTGRICYSIELDEKYTDVIVKRYIEYAGTDEDVFLIRSGEKTNYKEIHTNN</sequence>
<dbReference type="SUPFAM" id="SSF53335">
    <property type="entry name" value="S-adenosyl-L-methionine-dependent methyltransferases"/>
    <property type="match status" value="1"/>
</dbReference>
<reference evidence="8" key="1">
    <citation type="journal article" date="2016" name="Genome Announc.">
        <title>Complete genome sequence of Alkaliphilus metalliredigens strain QYMF, an alkaliphilic and metal-reducing bacterium isolated from borax-contaminated leachate ponds.</title>
        <authorList>
            <person name="Hwang C."/>
            <person name="Copeland A."/>
            <person name="Lucas S."/>
            <person name="Lapidus A."/>
            <person name="Barry K."/>
            <person name="Detter J.C."/>
            <person name="Glavina Del Rio T."/>
            <person name="Hammon N."/>
            <person name="Israni S."/>
            <person name="Dalin E."/>
            <person name="Tice H."/>
            <person name="Pitluck S."/>
            <person name="Chertkov O."/>
            <person name="Brettin T."/>
            <person name="Bruce D."/>
            <person name="Han C."/>
            <person name="Schmutz J."/>
            <person name="Larimer F."/>
            <person name="Land M.L."/>
            <person name="Hauser L."/>
            <person name="Kyrpides N."/>
            <person name="Mikhailova N."/>
            <person name="Ye Q."/>
            <person name="Zhou J."/>
            <person name="Richardson P."/>
            <person name="Fields M.W."/>
        </authorList>
    </citation>
    <scope>NUCLEOTIDE SEQUENCE [LARGE SCALE GENOMIC DNA]</scope>
    <source>
        <strain evidence="8">QYMF</strain>
    </source>
</reference>
<dbReference type="eggNOG" id="COG0863">
    <property type="taxonomic scope" value="Bacteria"/>
</dbReference>
<dbReference type="InterPro" id="IPR036086">
    <property type="entry name" value="ParB/Sulfiredoxin_sf"/>
</dbReference>
<accession>A6TRB6</accession>
<keyword evidence="2 7" id="KW-0489">Methyltransferase</keyword>
<dbReference type="InterPro" id="IPR002052">
    <property type="entry name" value="DNA_methylase_N6_adenine_CS"/>
</dbReference>
<evidence type="ECO:0000256" key="5">
    <source>
        <dbReference type="RuleBase" id="RU362026"/>
    </source>
</evidence>
<comment type="similarity">
    <text evidence="1 5">Belongs to the N(4)/N(6)-methyltransferase family.</text>
</comment>
<keyword evidence="8" id="KW-1185">Reference proteome</keyword>
<gene>
    <name evidence="7" type="ordered locus">Amet_2582</name>
</gene>
<dbReference type="InterPro" id="IPR001091">
    <property type="entry name" value="RM_Methyltransferase"/>
</dbReference>
<dbReference type="STRING" id="293826.Amet_2582"/>
<dbReference type="PIRSF" id="PIRSF036758">
    <property type="entry name" value="Aden_M_ParB"/>
    <property type="match status" value="1"/>
</dbReference>
<dbReference type="GO" id="GO:0032259">
    <property type="term" value="P:methylation"/>
    <property type="evidence" value="ECO:0007669"/>
    <property type="project" value="UniProtKB-KW"/>
</dbReference>
<dbReference type="OrthoDB" id="9773571at2"/>
<dbReference type="PROSITE" id="PS00092">
    <property type="entry name" value="N6_MTASE"/>
    <property type="match status" value="1"/>
</dbReference>
<name>A6TRB6_ALKMQ</name>
<dbReference type="GO" id="GO:0003677">
    <property type="term" value="F:DNA binding"/>
    <property type="evidence" value="ECO:0007669"/>
    <property type="project" value="InterPro"/>
</dbReference>
<dbReference type="PANTHER" id="PTHR33375:SF1">
    <property type="entry name" value="CHROMOSOME-PARTITIONING PROTEIN PARB-RELATED"/>
    <property type="match status" value="1"/>
</dbReference>
<dbReference type="InterPro" id="IPR050336">
    <property type="entry name" value="Chromosome_partition/occlusion"/>
</dbReference>
<dbReference type="REBASE" id="15421">
    <property type="entry name" value="M.AmeQORF2582P"/>
</dbReference>
<organism evidence="7 8">
    <name type="scientific">Alkaliphilus metalliredigens (strain QYMF)</name>
    <dbReference type="NCBI Taxonomy" id="293826"/>
    <lineage>
        <taxon>Bacteria</taxon>
        <taxon>Bacillati</taxon>
        <taxon>Bacillota</taxon>
        <taxon>Clostridia</taxon>
        <taxon>Peptostreptococcales</taxon>
        <taxon>Natronincolaceae</taxon>
        <taxon>Alkaliphilus</taxon>
    </lineage>
</organism>
<evidence type="ECO:0000259" key="6">
    <source>
        <dbReference type="SMART" id="SM00470"/>
    </source>
</evidence>
<dbReference type="GO" id="GO:0009307">
    <property type="term" value="P:DNA restriction-modification system"/>
    <property type="evidence" value="ECO:0007669"/>
    <property type="project" value="UniProtKB-KW"/>
</dbReference>
<dbReference type="EC" id="2.1.1.-" evidence="5"/>
<dbReference type="Proteomes" id="UP000001572">
    <property type="component" value="Chromosome"/>
</dbReference>
<dbReference type="KEGG" id="amt:Amet_2582"/>
<dbReference type="InterPro" id="IPR029063">
    <property type="entry name" value="SAM-dependent_MTases_sf"/>
</dbReference>
<dbReference type="InterPro" id="IPR015840">
    <property type="entry name" value="DNA_MeTrfase_ParB"/>
</dbReference>
<dbReference type="EMBL" id="CP000724">
    <property type="protein sequence ID" value="ABR48734.1"/>
    <property type="molecule type" value="Genomic_DNA"/>
</dbReference>
<dbReference type="GO" id="GO:0045881">
    <property type="term" value="P:positive regulation of sporulation resulting in formation of a cellular spore"/>
    <property type="evidence" value="ECO:0007669"/>
    <property type="project" value="TreeGrafter"/>
</dbReference>
<feature type="domain" description="ParB-like N-terminal" evidence="6">
    <location>
        <begin position="22"/>
        <end position="107"/>
    </location>
</feature>
<proteinExistence type="inferred from homology"/>
<dbReference type="SUPFAM" id="SSF110849">
    <property type="entry name" value="ParB/Sulfiredoxin"/>
    <property type="match status" value="1"/>
</dbReference>
<dbReference type="PRINTS" id="PR00508">
    <property type="entry name" value="S21N4MTFRASE"/>
</dbReference>
<dbReference type="GO" id="GO:0005694">
    <property type="term" value="C:chromosome"/>
    <property type="evidence" value="ECO:0007669"/>
    <property type="project" value="TreeGrafter"/>
</dbReference>
<evidence type="ECO:0000313" key="7">
    <source>
        <dbReference type="EMBL" id="ABR48734.1"/>
    </source>
</evidence>
<dbReference type="Pfam" id="PF01555">
    <property type="entry name" value="N6_N4_Mtase"/>
    <property type="match status" value="1"/>
</dbReference>
<dbReference type="AlphaFoldDB" id="A6TRB6"/>
<dbReference type="InterPro" id="IPR003115">
    <property type="entry name" value="ParB_N"/>
</dbReference>
<dbReference type="GO" id="GO:0008170">
    <property type="term" value="F:N-methyltransferase activity"/>
    <property type="evidence" value="ECO:0007669"/>
    <property type="project" value="InterPro"/>
</dbReference>